<dbReference type="PANTHER" id="PTHR23355:SF9">
    <property type="entry name" value="DIS3-LIKE EXONUCLEASE 2"/>
    <property type="match status" value="1"/>
</dbReference>
<feature type="domain" description="RNB" evidence="1">
    <location>
        <begin position="176"/>
        <end position="388"/>
    </location>
</feature>
<dbReference type="InterPro" id="IPR012340">
    <property type="entry name" value="NA-bd_OB-fold"/>
</dbReference>
<accession>A0A6C0JIX5</accession>
<name>A0A6C0JIX5_9ZZZZ</name>
<organism evidence="2">
    <name type="scientific">viral metagenome</name>
    <dbReference type="NCBI Taxonomy" id="1070528"/>
    <lineage>
        <taxon>unclassified sequences</taxon>
        <taxon>metagenomes</taxon>
        <taxon>organismal metagenomes</taxon>
    </lineage>
</organism>
<dbReference type="PANTHER" id="PTHR23355">
    <property type="entry name" value="RIBONUCLEASE"/>
    <property type="match status" value="1"/>
</dbReference>
<dbReference type="SUPFAM" id="SSF50249">
    <property type="entry name" value="Nucleic acid-binding proteins"/>
    <property type="match status" value="1"/>
</dbReference>
<evidence type="ECO:0000313" key="2">
    <source>
        <dbReference type="EMBL" id="QHU05765.1"/>
    </source>
</evidence>
<sequence length="505" mass="60028">MYKITFEDNLYKEWDIYETDNYTKTTLTINPLEMKLFNNDTFNINGDIIYSSLRENKYNAGVLDLSKTYGKDKNFLYLCKPDDKRVPYFLVPYNIPVSFNKIKTALYITFEFKHWNHKMPYGTMTQNLGTVDTPLHYYEYSLYCKSLNVSTREFNNDVINTLKKKIDNYDNIIDAIIDKYNIPKRTSNVFTIDSETSIDLDDGISIQDGNISVYISNVPIIIDFLNLWNSFTNRISTIYLPDKKHSMLPLKLSQLCSLNEKETRICLVMDINIKTLQYSLSTCYVNINKNYSYEESSLLTNPDYLMIKDILHAKNSHDLITELMIMFNKNCVNYMKPYQNGIYKINNGLNHKLYETYNTETTYMHITSPIRRLVDILNIYQLCTNDNQFTFSETANRFYNNWYNKLDYINKTTKNIRKTQSKCKLLSLFDKENHNVYKGQVFDKMKYNEIKYKYQVFISDINVYTTIVTENELFENNEYEFKIFIFHDESQLKHKIKLQLNDLKL</sequence>
<evidence type="ECO:0000259" key="1">
    <source>
        <dbReference type="SMART" id="SM00955"/>
    </source>
</evidence>
<dbReference type="Pfam" id="PF00773">
    <property type="entry name" value="RNB"/>
    <property type="match status" value="1"/>
</dbReference>
<protein>
    <recommendedName>
        <fullName evidence="1">RNB domain-containing protein</fullName>
    </recommendedName>
</protein>
<dbReference type="AlphaFoldDB" id="A0A6C0JIX5"/>
<reference evidence="2" key="1">
    <citation type="journal article" date="2020" name="Nature">
        <title>Giant virus diversity and host interactions through global metagenomics.</title>
        <authorList>
            <person name="Schulz F."/>
            <person name="Roux S."/>
            <person name="Paez-Espino D."/>
            <person name="Jungbluth S."/>
            <person name="Walsh D.A."/>
            <person name="Denef V.J."/>
            <person name="McMahon K.D."/>
            <person name="Konstantinidis K.T."/>
            <person name="Eloe-Fadrosh E.A."/>
            <person name="Kyrpides N.C."/>
            <person name="Woyke T."/>
        </authorList>
    </citation>
    <scope>NUCLEOTIDE SEQUENCE</scope>
    <source>
        <strain evidence="2">GVMAG-M-3300027736-24</strain>
    </source>
</reference>
<dbReference type="EMBL" id="MN740418">
    <property type="protein sequence ID" value="QHU05765.1"/>
    <property type="molecule type" value="Genomic_DNA"/>
</dbReference>
<dbReference type="GO" id="GO:0003723">
    <property type="term" value="F:RNA binding"/>
    <property type="evidence" value="ECO:0007669"/>
    <property type="project" value="InterPro"/>
</dbReference>
<proteinExistence type="predicted"/>
<dbReference type="InterPro" id="IPR001900">
    <property type="entry name" value="RNase_II/R"/>
</dbReference>
<dbReference type="GO" id="GO:0006402">
    <property type="term" value="P:mRNA catabolic process"/>
    <property type="evidence" value="ECO:0007669"/>
    <property type="project" value="TreeGrafter"/>
</dbReference>
<dbReference type="GO" id="GO:0000932">
    <property type="term" value="C:P-body"/>
    <property type="evidence" value="ECO:0007669"/>
    <property type="project" value="TreeGrafter"/>
</dbReference>
<dbReference type="InterPro" id="IPR050180">
    <property type="entry name" value="RNR_Ribonuclease"/>
</dbReference>
<dbReference type="GO" id="GO:0000175">
    <property type="term" value="F:3'-5'-RNA exonuclease activity"/>
    <property type="evidence" value="ECO:0007669"/>
    <property type="project" value="TreeGrafter"/>
</dbReference>
<dbReference type="SMART" id="SM00955">
    <property type="entry name" value="RNB"/>
    <property type="match status" value="1"/>
</dbReference>